<evidence type="ECO:0000313" key="6">
    <source>
        <dbReference type="Proteomes" id="UP001187471"/>
    </source>
</evidence>
<evidence type="ECO:0000259" key="3">
    <source>
        <dbReference type="Pfam" id="PF00501"/>
    </source>
</evidence>
<proteinExistence type="inferred from homology"/>
<organism evidence="5 6">
    <name type="scientific">Escallonia rubra</name>
    <dbReference type="NCBI Taxonomy" id="112253"/>
    <lineage>
        <taxon>Eukaryota</taxon>
        <taxon>Viridiplantae</taxon>
        <taxon>Streptophyta</taxon>
        <taxon>Embryophyta</taxon>
        <taxon>Tracheophyta</taxon>
        <taxon>Spermatophyta</taxon>
        <taxon>Magnoliopsida</taxon>
        <taxon>eudicotyledons</taxon>
        <taxon>Gunneridae</taxon>
        <taxon>Pentapetalae</taxon>
        <taxon>asterids</taxon>
        <taxon>campanulids</taxon>
        <taxon>Escalloniales</taxon>
        <taxon>Escalloniaceae</taxon>
        <taxon>Escallonia</taxon>
    </lineage>
</organism>
<dbReference type="InterPro" id="IPR025110">
    <property type="entry name" value="AMP-bd_C"/>
</dbReference>
<dbReference type="Pfam" id="PF13193">
    <property type="entry name" value="AMP-binding_C"/>
    <property type="match status" value="1"/>
</dbReference>
<keyword evidence="6" id="KW-1185">Reference proteome</keyword>
<evidence type="ECO:0000256" key="2">
    <source>
        <dbReference type="ARBA" id="ARBA00022598"/>
    </source>
</evidence>
<dbReference type="PANTHER" id="PTHR24096">
    <property type="entry name" value="LONG-CHAIN-FATTY-ACID--COA LIGASE"/>
    <property type="match status" value="1"/>
</dbReference>
<keyword evidence="2" id="KW-0436">Ligase</keyword>
<gene>
    <name evidence="5" type="ORF">RJ640_028386</name>
</gene>
<feature type="domain" description="AMP-binding enzyme C-terminal" evidence="4">
    <location>
        <begin position="156"/>
        <end position="210"/>
    </location>
</feature>
<evidence type="ECO:0000259" key="4">
    <source>
        <dbReference type="Pfam" id="PF13193"/>
    </source>
</evidence>
<protein>
    <submittedName>
        <fullName evidence="5">Uncharacterized protein</fullName>
    </submittedName>
</protein>
<dbReference type="AlphaFoldDB" id="A0AA88QMS8"/>
<dbReference type="EMBL" id="JAVXUO010002486">
    <property type="protein sequence ID" value="KAK2972858.1"/>
    <property type="molecule type" value="Genomic_DNA"/>
</dbReference>
<dbReference type="InterPro" id="IPR000873">
    <property type="entry name" value="AMP-dep_synth/lig_dom"/>
</dbReference>
<evidence type="ECO:0000256" key="1">
    <source>
        <dbReference type="ARBA" id="ARBA00006432"/>
    </source>
</evidence>
<dbReference type="Gene3D" id="3.30.300.30">
    <property type="match status" value="1"/>
</dbReference>
<accession>A0AA88QMS8</accession>
<dbReference type="SUPFAM" id="SSF56801">
    <property type="entry name" value="Acetyl-CoA synthetase-like"/>
    <property type="match status" value="1"/>
</dbReference>
<dbReference type="Gene3D" id="3.40.50.12780">
    <property type="entry name" value="N-terminal domain of ligase-like"/>
    <property type="match status" value="1"/>
</dbReference>
<name>A0AA88QMS8_9ASTE</name>
<dbReference type="Pfam" id="PF00501">
    <property type="entry name" value="AMP-binding"/>
    <property type="match status" value="1"/>
</dbReference>
<comment type="caution">
    <text evidence="5">The sequence shown here is derived from an EMBL/GenBank/DDBJ whole genome shotgun (WGS) entry which is preliminary data.</text>
</comment>
<dbReference type="Proteomes" id="UP001187471">
    <property type="component" value="Unassembled WGS sequence"/>
</dbReference>
<reference evidence="5" key="1">
    <citation type="submission" date="2022-12" db="EMBL/GenBank/DDBJ databases">
        <title>Draft genome assemblies for two species of Escallonia (Escalloniales).</title>
        <authorList>
            <person name="Chanderbali A."/>
            <person name="Dervinis C."/>
            <person name="Anghel I."/>
            <person name="Soltis D."/>
            <person name="Soltis P."/>
            <person name="Zapata F."/>
        </authorList>
    </citation>
    <scope>NUCLEOTIDE SEQUENCE</scope>
    <source>
        <strain evidence="5">UCBG92.1500</strain>
        <tissue evidence="5">Leaf</tissue>
    </source>
</reference>
<comment type="similarity">
    <text evidence="1">Belongs to the ATP-dependent AMP-binding enzyme family.</text>
</comment>
<feature type="domain" description="AMP-dependent synthetase/ligase" evidence="3">
    <location>
        <begin position="1"/>
        <end position="97"/>
    </location>
</feature>
<dbReference type="InterPro" id="IPR045851">
    <property type="entry name" value="AMP-bd_C_sf"/>
</dbReference>
<dbReference type="PANTHER" id="PTHR24096:SF169">
    <property type="entry name" value="4-COUMARATE--COA LIGASE 3"/>
    <property type="match status" value="1"/>
</dbReference>
<dbReference type="InterPro" id="IPR042099">
    <property type="entry name" value="ANL_N_sf"/>
</dbReference>
<dbReference type="GO" id="GO:0016207">
    <property type="term" value="F:4-coumarate-CoA ligase activity"/>
    <property type="evidence" value="ECO:0007669"/>
    <property type="project" value="TreeGrafter"/>
</dbReference>
<sequence>MVMSGAAPLGKELEEALRSRIPQATLGQGYGMTEAGPVLSLSAAFAKQPFPTKSGSCGMVVRNAELKVIDPETGCSLGYNQTGEICIRGPQIMKGYLNDDAATAATIDVDGWLHTGDIGYVDDDEEVFIVDRVKELIKSSQLGVSVLAYPCNRQNDAAAGEVPVAFVVQSKGFELTEEAVKEFIAKQVVFYKKLHRVYFIHAIPRSPTGKILRKALRAKLATPSAMA</sequence>
<evidence type="ECO:0000313" key="5">
    <source>
        <dbReference type="EMBL" id="KAK2972858.1"/>
    </source>
</evidence>